<keyword evidence="1" id="KW-0472">Membrane</keyword>
<evidence type="ECO:0000313" key="2">
    <source>
        <dbReference type="EMBL" id="GER31729.1"/>
    </source>
</evidence>
<feature type="transmembrane region" description="Helical" evidence="1">
    <location>
        <begin position="42"/>
        <end position="66"/>
    </location>
</feature>
<sequence length="109" mass="12472">MQCVDCIEVPSDMRALYGSKFMSNLKGSFHDYTWAFLQWFPSIHACMQAAGVIIYALSVSVIRWCVYCELKFRRINESSSYVDCNLNINEDLLVIGPTEDNLLAVKLNH</sequence>
<keyword evidence="1" id="KW-1133">Transmembrane helix</keyword>
<evidence type="ECO:0000256" key="1">
    <source>
        <dbReference type="SAM" id="Phobius"/>
    </source>
</evidence>
<protein>
    <submittedName>
        <fullName evidence="2">4-alpha-glucan branching enzyme GlgB</fullName>
    </submittedName>
</protein>
<organism evidence="2 3">
    <name type="scientific">Striga asiatica</name>
    <name type="common">Asiatic witchweed</name>
    <name type="synonym">Buchnera asiatica</name>
    <dbReference type="NCBI Taxonomy" id="4170"/>
    <lineage>
        <taxon>Eukaryota</taxon>
        <taxon>Viridiplantae</taxon>
        <taxon>Streptophyta</taxon>
        <taxon>Embryophyta</taxon>
        <taxon>Tracheophyta</taxon>
        <taxon>Spermatophyta</taxon>
        <taxon>Magnoliopsida</taxon>
        <taxon>eudicotyledons</taxon>
        <taxon>Gunneridae</taxon>
        <taxon>Pentapetalae</taxon>
        <taxon>asterids</taxon>
        <taxon>lamiids</taxon>
        <taxon>Lamiales</taxon>
        <taxon>Orobanchaceae</taxon>
        <taxon>Buchnereae</taxon>
        <taxon>Striga</taxon>
    </lineage>
</organism>
<accession>A0A5A7PG40</accession>
<reference evidence="3" key="1">
    <citation type="journal article" date="2019" name="Curr. Biol.">
        <title>Genome Sequence of Striga asiatica Provides Insight into the Evolution of Plant Parasitism.</title>
        <authorList>
            <person name="Yoshida S."/>
            <person name="Kim S."/>
            <person name="Wafula E.K."/>
            <person name="Tanskanen J."/>
            <person name="Kim Y.M."/>
            <person name="Honaas L."/>
            <person name="Yang Z."/>
            <person name="Spallek T."/>
            <person name="Conn C.E."/>
            <person name="Ichihashi Y."/>
            <person name="Cheong K."/>
            <person name="Cui S."/>
            <person name="Der J.P."/>
            <person name="Gundlach H."/>
            <person name="Jiao Y."/>
            <person name="Hori C."/>
            <person name="Ishida J.K."/>
            <person name="Kasahara H."/>
            <person name="Kiba T."/>
            <person name="Kim M.S."/>
            <person name="Koo N."/>
            <person name="Laohavisit A."/>
            <person name="Lee Y.H."/>
            <person name="Lumba S."/>
            <person name="McCourt P."/>
            <person name="Mortimer J.C."/>
            <person name="Mutuku J.M."/>
            <person name="Nomura T."/>
            <person name="Sasaki-Sekimoto Y."/>
            <person name="Seto Y."/>
            <person name="Wang Y."/>
            <person name="Wakatake T."/>
            <person name="Sakakibara H."/>
            <person name="Demura T."/>
            <person name="Yamaguchi S."/>
            <person name="Yoneyama K."/>
            <person name="Manabe R.I."/>
            <person name="Nelson D.C."/>
            <person name="Schulman A.H."/>
            <person name="Timko M.P."/>
            <person name="dePamphilis C.W."/>
            <person name="Choi D."/>
            <person name="Shirasu K."/>
        </authorList>
    </citation>
    <scope>NUCLEOTIDE SEQUENCE [LARGE SCALE GENOMIC DNA]</scope>
    <source>
        <strain evidence="3">cv. UVA1</strain>
    </source>
</reference>
<name>A0A5A7PG40_STRAF</name>
<feature type="non-terminal residue" evidence="2">
    <location>
        <position position="109"/>
    </location>
</feature>
<dbReference type="Proteomes" id="UP000325081">
    <property type="component" value="Unassembled WGS sequence"/>
</dbReference>
<evidence type="ECO:0000313" key="3">
    <source>
        <dbReference type="Proteomes" id="UP000325081"/>
    </source>
</evidence>
<dbReference type="EMBL" id="BKCP01004516">
    <property type="protein sequence ID" value="GER31729.1"/>
    <property type="molecule type" value="Genomic_DNA"/>
</dbReference>
<keyword evidence="3" id="KW-1185">Reference proteome</keyword>
<keyword evidence="1" id="KW-0812">Transmembrane</keyword>
<dbReference type="AlphaFoldDB" id="A0A5A7PG40"/>
<proteinExistence type="predicted"/>
<comment type="caution">
    <text evidence="2">The sequence shown here is derived from an EMBL/GenBank/DDBJ whole genome shotgun (WGS) entry which is preliminary data.</text>
</comment>
<gene>
    <name evidence="2" type="ORF">STAS_07762</name>
</gene>